<dbReference type="Gene3D" id="3.30.470.20">
    <property type="entry name" value="ATP-grasp fold, B domain"/>
    <property type="match status" value="1"/>
</dbReference>
<accession>A0ABQ5KQW6</accession>
<dbReference type="Proteomes" id="UP001057375">
    <property type="component" value="Unassembled WGS sequence"/>
</dbReference>
<evidence type="ECO:0000313" key="2">
    <source>
        <dbReference type="Proteomes" id="UP001057375"/>
    </source>
</evidence>
<sequence length="71" mass="7811">ALKATALIGDGLYGVDLKHVDDKCYLIEVNDNPNIDSGIEDAVLGDVLYDRIIEGGFQVFYDGAVKCIRRH</sequence>
<evidence type="ECO:0000313" key="1">
    <source>
        <dbReference type="EMBL" id="GKT33749.1"/>
    </source>
</evidence>
<organism evidence="1 2">
    <name type="scientific">Aduncisulcus paluster</name>
    <dbReference type="NCBI Taxonomy" id="2918883"/>
    <lineage>
        <taxon>Eukaryota</taxon>
        <taxon>Metamonada</taxon>
        <taxon>Carpediemonas-like organisms</taxon>
        <taxon>Aduncisulcus</taxon>
    </lineage>
</organism>
<protein>
    <submittedName>
        <fullName evidence="1">Uncharacterized protein</fullName>
    </submittedName>
</protein>
<feature type="non-terminal residue" evidence="1">
    <location>
        <position position="1"/>
    </location>
</feature>
<comment type="caution">
    <text evidence="1">The sequence shown here is derived from an EMBL/GenBank/DDBJ whole genome shotgun (WGS) entry which is preliminary data.</text>
</comment>
<dbReference type="SUPFAM" id="SSF56059">
    <property type="entry name" value="Glutathione synthetase ATP-binding domain-like"/>
    <property type="match status" value="1"/>
</dbReference>
<keyword evidence="2" id="KW-1185">Reference proteome</keyword>
<dbReference type="EMBL" id="BQXS01010464">
    <property type="protein sequence ID" value="GKT33749.1"/>
    <property type="molecule type" value="Genomic_DNA"/>
</dbReference>
<name>A0ABQ5KQW6_9EUKA</name>
<proteinExistence type="predicted"/>
<reference evidence="1" key="1">
    <citation type="submission" date="2022-03" db="EMBL/GenBank/DDBJ databases">
        <title>Draft genome sequence of Aduncisulcus paluster, a free-living microaerophilic Fornicata.</title>
        <authorList>
            <person name="Yuyama I."/>
            <person name="Kume K."/>
            <person name="Tamura T."/>
            <person name="Inagaki Y."/>
            <person name="Hashimoto T."/>
        </authorList>
    </citation>
    <scope>NUCLEOTIDE SEQUENCE</scope>
    <source>
        <strain evidence="1">NY0171</strain>
    </source>
</reference>
<gene>
    <name evidence="1" type="ORF">ADUPG1_007500</name>
</gene>